<keyword evidence="1" id="KW-0853">WD repeat</keyword>
<name>A0A1X6PHN4_PORUM</name>
<keyword evidence="4" id="KW-0732">Signal</keyword>
<feature type="compositionally biased region" description="Pro residues" evidence="3">
    <location>
        <begin position="276"/>
        <end position="291"/>
    </location>
</feature>
<feature type="compositionally biased region" description="Gly residues" evidence="3">
    <location>
        <begin position="219"/>
        <end position="229"/>
    </location>
</feature>
<feature type="domain" description="Raptor N-terminal CASPase-like" evidence="5">
    <location>
        <begin position="1"/>
        <end position="153"/>
    </location>
</feature>
<dbReference type="GO" id="GO:0009267">
    <property type="term" value="P:cellular response to starvation"/>
    <property type="evidence" value="ECO:0007669"/>
    <property type="project" value="TreeGrafter"/>
</dbReference>
<reference evidence="6 7" key="1">
    <citation type="submission" date="2017-03" db="EMBL/GenBank/DDBJ databases">
        <title>WGS assembly of Porphyra umbilicalis.</title>
        <authorList>
            <person name="Brawley S.H."/>
            <person name="Blouin N.A."/>
            <person name="Ficko-Blean E."/>
            <person name="Wheeler G.L."/>
            <person name="Lohr M."/>
            <person name="Goodson H.V."/>
            <person name="Jenkins J.W."/>
            <person name="Blaby-Haas C.E."/>
            <person name="Helliwell K.E."/>
            <person name="Chan C."/>
            <person name="Marriage T."/>
            <person name="Bhattacharya D."/>
            <person name="Klein A.S."/>
            <person name="Badis Y."/>
            <person name="Brodie J."/>
            <person name="Cao Y."/>
            <person name="Collen J."/>
            <person name="Dittami S.M."/>
            <person name="Gachon C.M."/>
            <person name="Green B.R."/>
            <person name="Karpowicz S."/>
            <person name="Kim J.W."/>
            <person name="Kudahl U."/>
            <person name="Lin S."/>
            <person name="Michel G."/>
            <person name="Mittag M."/>
            <person name="Olson B.J."/>
            <person name="Pangilinan J."/>
            <person name="Peng Y."/>
            <person name="Qiu H."/>
            <person name="Shu S."/>
            <person name="Singer J.T."/>
            <person name="Smith A.G."/>
            <person name="Sprecher B.N."/>
            <person name="Wagner V."/>
            <person name="Wang W."/>
            <person name="Wang Z.-Y."/>
            <person name="Yan J."/>
            <person name="Yarish C."/>
            <person name="Zoeuner-Riek S."/>
            <person name="Zhuang Y."/>
            <person name="Zou Y."/>
            <person name="Lindquist E.A."/>
            <person name="Grimwood J."/>
            <person name="Barry K."/>
            <person name="Rokhsar D.S."/>
            <person name="Schmutz J."/>
            <person name="Stiller J.W."/>
            <person name="Grossman A.R."/>
            <person name="Prochnik S.E."/>
        </authorList>
    </citation>
    <scope>NUCLEOTIDE SEQUENCE [LARGE SCALE GENOMIC DNA]</scope>
    <source>
        <strain evidence="6">4086291</strain>
    </source>
</reference>
<dbReference type="Proteomes" id="UP000218209">
    <property type="component" value="Unassembled WGS sequence"/>
</dbReference>
<dbReference type="SMART" id="SM01302">
    <property type="entry name" value="Raptor_N"/>
    <property type="match status" value="1"/>
</dbReference>
<dbReference type="GO" id="GO:0005737">
    <property type="term" value="C:cytoplasm"/>
    <property type="evidence" value="ECO:0007669"/>
    <property type="project" value="TreeGrafter"/>
</dbReference>
<feature type="compositionally biased region" description="Low complexity" evidence="3">
    <location>
        <begin position="252"/>
        <end position="264"/>
    </location>
</feature>
<feature type="signal peptide" evidence="4">
    <location>
        <begin position="1"/>
        <end position="24"/>
    </location>
</feature>
<evidence type="ECO:0000256" key="4">
    <source>
        <dbReference type="SAM" id="SignalP"/>
    </source>
</evidence>
<evidence type="ECO:0000259" key="5">
    <source>
        <dbReference type="SMART" id="SM01302"/>
    </source>
</evidence>
<feature type="chain" id="PRO_5010881346" description="Raptor N-terminal CASPase-like domain-containing protein" evidence="4">
    <location>
        <begin position="25"/>
        <end position="321"/>
    </location>
</feature>
<proteinExistence type="predicted"/>
<dbReference type="EMBL" id="KV918778">
    <property type="protein sequence ID" value="OSX80246.1"/>
    <property type="molecule type" value="Genomic_DNA"/>
</dbReference>
<dbReference type="GO" id="GO:0031931">
    <property type="term" value="C:TORC1 complex"/>
    <property type="evidence" value="ECO:0007669"/>
    <property type="project" value="InterPro"/>
</dbReference>
<evidence type="ECO:0000256" key="2">
    <source>
        <dbReference type="ARBA" id="ARBA00022737"/>
    </source>
</evidence>
<dbReference type="Pfam" id="PF14538">
    <property type="entry name" value="Raptor_N"/>
    <property type="match status" value="1"/>
</dbReference>
<dbReference type="GO" id="GO:0071230">
    <property type="term" value="P:cellular response to amino acid stimulus"/>
    <property type="evidence" value="ECO:0007669"/>
    <property type="project" value="TreeGrafter"/>
</dbReference>
<sequence length="321" mass="32976">MKTASVVLVLCLNLGIDPPDVVKPDPCARLECWHDPKAIGPTRALDLIGRALQAQYEGWQPTARYRTVTDPTFEDVRKACLALRRNAKDERVLFHYNGHGVPRPTANGELWLFNRNITQYIPLSLYDLQEWMGAPAIYVFDCSAAGLCIPAFLQFAEQREREMRWATHVHTGAGAPGGGGAPPRGHEGADARAAAAVAAAAAAAASAAAAAGAAAGGAGGAGVAGGAAGGPSRRPPGDRPGRRPAGEGGGRRPAAGSSRAAFPPGADPGTYAGHGAPPPGVAPSSYPPPPTSSNASCWLPAAPTSCSLPPRSCRPTSLHRA</sequence>
<dbReference type="GO" id="GO:0030674">
    <property type="term" value="F:protein-macromolecule adaptor activity"/>
    <property type="evidence" value="ECO:0007669"/>
    <property type="project" value="TreeGrafter"/>
</dbReference>
<keyword evidence="7" id="KW-1185">Reference proteome</keyword>
<feature type="region of interest" description="Disordered" evidence="3">
    <location>
        <begin position="170"/>
        <end position="189"/>
    </location>
</feature>
<dbReference type="GO" id="GO:0030307">
    <property type="term" value="P:positive regulation of cell growth"/>
    <property type="evidence" value="ECO:0007669"/>
    <property type="project" value="TreeGrafter"/>
</dbReference>
<dbReference type="PANTHER" id="PTHR12848:SF16">
    <property type="entry name" value="REGULATORY-ASSOCIATED PROTEIN OF MTOR"/>
    <property type="match status" value="1"/>
</dbReference>
<protein>
    <recommendedName>
        <fullName evidence="5">Raptor N-terminal CASPase-like domain-containing protein</fullName>
    </recommendedName>
</protein>
<evidence type="ECO:0000313" key="7">
    <source>
        <dbReference type="Proteomes" id="UP000218209"/>
    </source>
</evidence>
<dbReference type="InterPro" id="IPR029347">
    <property type="entry name" value="Raptor_N"/>
</dbReference>
<evidence type="ECO:0000256" key="1">
    <source>
        <dbReference type="ARBA" id="ARBA00022574"/>
    </source>
</evidence>
<feature type="region of interest" description="Disordered" evidence="3">
    <location>
        <begin position="219"/>
        <end position="321"/>
    </location>
</feature>
<evidence type="ECO:0000313" key="6">
    <source>
        <dbReference type="EMBL" id="OSX80246.1"/>
    </source>
</evidence>
<organism evidence="6 7">
    <name type="scientific">Porphyra umbilicalis</name>
    <name type="common">Purple laver</name>
    <name type="synonym">Red alga</name>
    <dbReference type="NCBI Taxonomy" id="2786"/>
    <lineage>
        <taxon>Eukaryota</taxon>
        <taxon>Rhodophyta</taxon>
        <taxon>Bangiophyceae</taxon>
        <taxon>Bangiales</taxon>
        <taxon>Bangiaceae</taxon>
        <taxon>Porphyra</taxon>
    </lineage>
</organism>
<gene>
    <name evidence="6" type="ORF">BU14_0056s0029</name>
</gene>
<dbReference type="GO" id="GO:0010506">
    <property type="term" value="P:regulation of autophagy"/>
    <property type="evidence" value="ECO:0007669"/>
    <property type="project" value="TreeGrafter"/>
</dbReference>
<dbReference type="AlphaFoldDB" id="A0A1X6PHN4"/>
<dbReference type="GO" id="GO:0031929">
    <property type="term" value="P:TOR signaling"/>
    <property type="evidence" value="ECO:0007669"/>
    <property type="project" value="InterPro"/>
</dbReference>
<keyword evidence="2" id="KW-0677">Repeat</keyword>
<dbReference type="InterPro" id="IPR004083">
    <property type="entry name" value="Raptor"/>
</dbReference>
<dbReference type="PANTHER" id="PTHR12848">
    <property type="entry name" value="REGULATORY-ASSOCIATED PROTEIN OF MTOR"/>
    <property type="match status" value="1"/>
</dbReference>
<dbReference type="PRINTS" id="PR01547">
    <property type="entry name" value="YEAST176DUF"/>
</dbReference>
<dbReference type="OrthoDB" id="10262360at2759"/>
<accession>A0A1X6PHN4</accession>
<evidence type="ECO:0000256" key="3">
    <source>
        <dbReference type="SAM" id="MobiDB-lite"/>
    </source>
</evidence>
<feature type="compositionally biased region" description="Basic and acidic residues" evidence="3">
    <location>
        <begin position="235"/>
        <end position="245"/>
    </location>
</feature>